<proteinExistence type="predicted"/>
<organism evidence="1 2">
    <name type="scientific">Citrus sinensis</name>
    <name type="common">Sweet orange</name>
    <name type="synonym">Citrus aurantium var. sinensis</name>
    <dbReference type="NCBI Taxonomy" id="2711"/>
    <lineage>
        <taxon>Eukaryota</taxon>
        <taxon>Viridiplantae</taxon>
        <taxon>Streptophyta</taxon>
        <taxon>Embryophyta</taxon>
        <taxon>Tracheophyta</taxon>
        <taxon>Spermatophyta</taxon>
        <taxon>Magnoliopsida</taxon>
        <taxon>eudicotyledons</taxon>
        <taxon>Gunneridae</taxon>
        <taxon>Pentapetalae</taxon>
        <taxon>rosids</taxon>
        <taxon>malvids</taxon>
        <taxon>Sapindales</taxon>
        <taxon>Rutaceae</taxon>
        <taxon>Aurantioideae</taxon>
        <taxon>Citrus</taxon>
    </lineage>
</organism>
<sequence>MASHFVYSSLAITLLSLLFSLVSSGLLLEDGYTVTTVIDGHQLEINPHSVIDRPGSSDLIVLDSSRSAFYTLSFPLSEESVFKRLAGDGVQGYSDGEPGSARFDKPKSFAVDMKGNIYVADKSNHVIRKITNLGVTTIAGGGSKKEGRADGPAQNASFSNDFELTFVPHICALLISDHGNQLIRQINLKPEDCSKSSQSGSALGAVSVWVLVSVLSCLVSLVIGFVARPYIIRHEGWILHFSMTWRHYLINLVRLVRTCCYDIRSVTASPTLYALVKRVFWLSLSHLSLMFRINNLKSRTPKKDVVSLLDSSDLHGCEIKKSHKYADQLKDLLSFDGNQDLITEVIFRQELENQKSSDVLCLPNSHGMLDDMIRASIMGFDGEAKETTTEVGSLVGNSGLGFDGEAKETTTEVGSLVGNSGLVKRRK</sequence>
<evidence type="ECO:0000313" key="1">
    <source>
        <dbReference type="EMBL" id="KAH9773406.1"/>
    </source>
</evidence>
<dbReference type="EMBL" id="CM039173">
    <property type="protein sequence ID" value="KAH9773406.1"/>
    <property type="molecule type" value="Genomic_DNA"/>
</dbReference>
<gene>
    <name evidence="1" type="ORF">KPL71_013313</name>
</gene>
<dbReference type="Proteomes" id="UP000829398">
    <property type="component" value="Chromosome 4"/>
</dbReference>
<protein>
    <submittedName>
        <fullName evidence="1">NHL domain-containing protein</fullName>
    </submittedName>
</protein>
<accession>A0ACB8LJC2</accession>
<keyword evidence="2" id="KW-1185">Reference proteome</keyword>
<comment type="caution">
    <text evidence="1">The sequence shown here is derived from an EMBL/GenBank/DDBJ whole genome shotgun (WGS) entry which is preliminary data.</text>
</comment>
<name>A0ACB8LJC2_CITSI</name>
<evidence type="ECO:0000313" key="2">
    <source>
        <dbReference type="Proteomes" id="UP000829398"/>
    </source>
</evidence>
<reference evidence="2" key="1">
    <citation type="journal article" date="2023" name="Hortic. Res.">
        <title>A chromosome-level phased genome enabling allele-level studies in sweet orange: a case study on citrus Huanglongbing tolerance.</title>
        <authorList>
            <person name="Wu B."/>
            <person name="Yu Q."/>
            <person name="Deng Z."/>
            <person name="Duan Y."/>
            <person name="Luo F."/>
            <person name="Gmitter F. Jr."/>
        </authorList>
    </citation>
    <scope>NUCLEOTIDE SEQUENCE [LARGE SCALE GENOMIC DNA]</scope>
    <source>
        <strain evidence="2">cv. Valencia</strain>
    </source>
</reference>